<sequence length="472" mass="51554">MKNVLNYMIKPPDDDVKMNLAAFFFIISIFSLAGLGYTFWANLKAQDFGSLRTYDNVTRTSMILLLVNTFFWSPRKFCEPAGTDKRVDVDYESEIRGTEVKRKKIQAGIAVIYTLLCLLLLASDRPIMRDRSNPLIGKQWYLNNDGDKDRISDSDDAFPYLPMEAGIDIGYREMEEILDGVDLSREIIVAVIDSGVDFSHEDLQGLKWAPQTDIGNYHNSDYGIDFCLNEADCASTDRITNEASHGTKCAGIIAAGDNNKGIVGIAAKSNIKIMSLRILDINESDFSGQIDKLIEAIKFAEDNGAVLCNLSMGTEAYSEALETVIKNSKMLFVVSAGNGGARGKNIDKVPVYPAVFNFDNVITVANLNYNGDLYKTSNFGVESVDIAAPGACIYSTNIGNTYSYSTGTSVAAPMVTGVAALIFSIVKDVSAAEVRNILVDTAAKTEALTDFVESGGFLSGAKAIERALNWRQ</sequence>
<keyword evidence="3" id="KW-0378">Hydrolase</keyword>
<feature type="domain" description="Peptidase S8/S53" evidence="6">
    <location>
        <begin position="185"/>
        <end position="445"/>
    </location>
</feature>
<evidence type="ECO:0000256" key="4">
    <source>
        <dbReference type="ARBA" id="ARBA00022825"/>
    </source>
</evidence>
<dbReference type="PRINTS" id="PR00723">
    <property type="entry name" value="SUBTILISIN"/>
</dbReference>
<reference evidence="7" key="1">
    <citation type="submission" date="2019-08" db="EMBL/GenBank/DDBJ databases">
        <authorList>
            <person name="Kucharzyk K."/>
            <person name="Murdoch R.W."/>
            <person name="Higgins S."/>
            <person name="Loffler F."/>
        </authorList>
    </citation>
    <scope>NUCLEOTIDE SEQUENCE</scope>
</reference>
<keyword evidence="5" id="KW-0812">Transmembrane</keyword>
<dbReference type="Gene3D" id="3.40.50.200">
    <property type="entry name" value="Peptidase S8/S53 domain"/>
    <property type="match status" value="1"/>
</dbReference>
<dbReference type="InterPro" id="IPR022398">
    <property type="entry name" value="Peptidase_S8_His-AS"/>
</dbReference>
<dbReference type="AlphaFoldDB" id="A0A645BBY8"/>
<dbReference type="InterPro" id="IPR050131">
    <property type="entry name" value="Peptidase_S8_subtilisin-like"/>
</dbReference>
<keyword evidence="5" id="KW-0472">Membrane</keyword>
<dbReference type="PANTHER" id="PTHR43806:SF11">
    <property type="entry name" value="CEREVISIN-RELATED"/>
    <property type="match status" value="1"/>
</dbReference>
<dbReference type="PANTHER" id="PTHR43806">
    <property type="entry name" value="PEPTIDASE S8"/>
    <property type="match status" value="1"/>
</dbReference>
<evidence type="ECO:0000313" key="7">
    <source>
        <dbReference type="EMBL" id="MPM62578.1"/>
    </source>
</evidence>
<protein>
    <recommendedName>
        <fullName evidence="6">Peptidase S8/S53 domain-containing protein</fullName>
    </recommendedName>
</protein>
<feature type="transmembrane region" description="Helical" evidence="5">
    <location>
        <begin position="105"/>
        <end position="123"/>
    </location>
</feature>
<evidence type="ECO:0000256" key="1">
    <source>
        <dbReference type="ARBA" id="ARBA00011073"/>
    </source>
</evidence>
<dbReference type="PROSITE" id="PS00138">
    <property type="entry name" value="SUBTILASE_SER"/>
    <property type="match status" value="1"/>
</dbReference>
<dbReference type="GO" id="GO:0004252">
    <property type="term" value="F:serine-type endopeptidase activity"/>
    <property type="evidence" value="ECO:0007669"/>
    <property type="project" value="InterPro"/>
</dbReference>
<dbReference type="InterPro" id="IPR000209">
    <property type="entry name" value="Peptidase_S8/S53_dom"/>
</dbReference>
<keyword evidence="5" id="KW-1133">Transmembrane helix</keyword>
<organism evidence="7">
    <name type="scientific">bioreactor metagenome</name>
    <dbReference type="NCBI Taxonomy" id="1076179"/>
    <lineage>
        <taxon>unclassified sequences</taxon>
        <taxon>metagenomes</taxon>
        <taxon>ecological metagenomes</taxon>
    </lineage>
</organism>
<comment type="caution">
    <text evidence="7">The sequence shown here is derived from an EMBL/GenBank/DDBJ whole genome shotgun (WGS) entry which is preliminary data.</text>
</comment>
<dbReference type="InterPro" id="IPR036852">
    <property type="entry name" value="Peptidase_S8/S53_dom_sf"/>
</dbReference>
<evidence type="ECO:0000259" key="6">
    <source>
        <dbReference type="Pfam" id="PF00082"/>
    </source>
</evidence>
<dbReference type="InterPro" id="IPR023827">
    <property type="entry name" value="Peptidase_S8_Asp-AS"/>
</dbReference>
<comment type="similarity">
    <text evidence="1">Belongs to the peptidase S8 family.</text>
</comment>
<dbReference type="PROSITE" id="PS00136">
    <property type="entry name" value="SUBTILASE_ASP"/>
    <property type="match status" value="1"/>
</dbReference>
<proteinExistence type="inferred from homology"/>
<dbReference type="InterPro" id="IPR023828">
    <property type="entry name" value="Peptidase_S8_Ser-AS"/>
</dbReference>
<evidence type="ECO:0000256" key="3">
    <source>
        <dbReference type="ARBA" id="ARBA00022801"/>
    </source>
</evidence>
<evidence type="ECO:0000256" key="5">
    <source>
        <dbReference type="SAM" id="Phobius"/>
    </source>
</evidence>
<dbReference type="GO" id="GO:0006508">
    <property type="term" value="P:proteolysis"/>
    <property type="evidence" value="ECO:0007669"/>
    <property type="project" value="UniProtKB-KW"/>
</dbReference>
<evidence type="ECO:0000256" key="2">
    <source>
        <dbReference type="ARBA" id="ARBA00022670"/>
    </source>
</evidence>
<dbReference type="PROSITE" id="PS51892">
    <property type="entry name" value="SUBTILASE"/>
    <property type="match status" value="1"/>
</dbReference>
<gene>
    <name evidence="7" type="ORF">SDC9_109453</name>
</gene>
<dbReference type="EMBL" id="VSSQ01018941">
    <property type="protein sequence ID" value="MPM62578.1"/>
    <property type="molecule type" value="Genomic_DNA"/>
</dbReference>
<accession>A0A645BBY8</accession>
<dbReference type="Pfam" id="PF00082">
    <property type="entry name" value="Peptidase_S8"/>
    <property type="match status" value="1"/>
</dbReference>
<dbReference type="SUPFAM" id="SSF52743">
    <property type="entry name" value="Subtilisin-like"/>
    <property type="match status" value="1"/>
</dbReference>
<name>A0A645BBY8_9ZZZZ</name>
<keyword evidence="2" id="KW-0645">Protease</keyword>
<dbReference type="PROSITE" id="PS00137">
    <property type="entry name" value="SUBTILASE_HIS"/>
    <property type="match status" value="1"/>
</dbReference>
<feature type="transmembrane region" description="Helical" evidence="5">
    <location>
        <begin position="20"/>
        <end position="43"/>
    </location>
</feature>
<dbReference type="InterPro" id="IPR015500">
    <property type="entry name" value="Peptidase_S8_subtilisin-rel"/>
</dbReference>
<keyword evidence="4" id="KW-0720">Serine protease</keyword>